<evidence type="ECO:0000313" key="2">
    <source>
        <dbReference type="Proteomes" id="UP000182719"/>
    </source>
</evidence>
<gene>
    <name evidence="1" type="ORF">SAMN05444354_11511</name>
</gene>
<reference evidence="2" key="1">
    <citation type="submission" date="2016-10" db="EMBL/GenBank/DDBJ databases">
        <authorList>
            <person name="Varghese N."/>
            <person name="Submissions S."/>
        </authorList>
    </citation>
    <scope>NUCLEOTIDE SEQUENCE [LARGE SCALE GENOMIC DNA]</scope>
    <source>
        <strain evidence="2">DSM 17044</strain>
    </source>
</reference>
<organism evidence="1 2">
    <name type="scientific">Stigmatella aurantiaca</name>
    <dbReference type="NCBI Taxonomy" id="41"/>
    <lineage>
        <taxon>Bacteria</taxon>
        <taxon>Pseudomonadati</taxon>
        <taxon>Myxococcota</taxon>
        <taxon>Myxococcia</taxon>
        <taxon>Myxococcales</taxon>
        <taxon>Cystobacterineae</taxon>
        <taxon>Archangiaceae</taxon>
        <taxon>Stigmatella</taxon>
    </lineage>
</organism>
<dbReference type="EMBL" id="FOAP01000015">
    <property type="protein sequence ID" value="SEM32934.1"/>
    <property type="molecule type" value="Genomic_DNA"/>
</dbReference>
<dbReference type="Proteomes" id="UP000182719">
    <property type="component" value="Unassembled WGS sequence"/>
</dbReference>
<name>A0A1H7XH48_STIAU</name>
<dbReference type="AlphaFoldDB" id="A0A1H7XH48"/>
<evidence type="ECO:0000313" key="1">
    <source>
        <dbReference type="EMBL" id="SEM32934.1"/>
    </source>
</evidence>
<dbReference type="RefSeq" id="WP_075009046.1">
    <property type="nucleotide sequence ID" value="NZ_FOAP01000015.1"/>
</dbReference>
<protein>
    <submittedName>
        <fullName evidence="1">Uncharacterized protein</fullName>
    </submittedName>
</protein>
<dbReference type="OrthoDB" id="6636929at2"/>
<proteinExistence type="predicted"/>
<sequence length="316" mass="34360">MLPPITLTQQGDFAEFLGDLRIIASSIGPDRSACVLAVEAADVEGVFAREGEHGGFTPSRTRRPYKAVAFRYDGLSFHRTELPEVPYAFPFIQILGTGHVLVAGSRCGYSKGRAELNASVYTPEGQLTHQLTLGDGIQDIQAARNGEIWVSYFDEGVFGNHGWTEPLGAPGLVCFGLEGQVLWNFTEPSGLEAMADCYALNVADDATWACYYTGFPVVRIAPDRTTRTWKNPVTGASALTVSRSHVLHFGGYQEKQSRCTVQRLGDGSLTAPRELTLLLPTGEPLTAGTAVGRDSILHAFVGTGWYQFDLNELPVW</sequence>
<keyword evidence="2" id="KW-1185">Reference proteome</keyword>
<accession>A0A1H7XH48</accession>